<keyword evidence="3" id="KW-1185">Reference proteome</keyword>
<feature type="region of interest" description="Disordered" evidence="1">
    <location>
        <begin position="1"/>
        <end position="77"/>
    </location>
</feature>
<name>A0A0L0MWJ3_TOLOC</name>
<accession>A0A0L0MWJ3</accession>
<feature type="compositionally biased region" description="Basic and acidic residues" evidence="1">
    <location>
        <begin position="35"/>
        <end position="44"/>
    </location>
</feature>
<gene>
    <name evidence="2" type="ORF">TOPH_09219</name>
</gene>
<comment type="caution">
    <text evidence="2">The sequence shown here is derived from an EMBL/GenBank/DDBJ whole genome shotgun (WGS) entry which is preliminary data.</text>
</comment>
<protein>
    <submittedName>
        <fullName evidence="2">Uncharacterized protein</fullName>
    </submittedName>
</protein>
<evidence type="ECO:0000313" key="3">
    <source>
        <dbReference type="Proteomes" id="UP000036947"/>
    </source>
</evidence>
<evidence type="ECO:0000313" key="2">
    <source>
        <dbReference type="EMBL" id="KND86156.1"/>
    </source>
</evidence>
<dbReference type="Proteomes" id="UP000036947">
    <property type="component" value="Unassembled WGS sequence"/>
</dbReference>
<dbReference type="AlphaFoldDB" id="A0A0L0MWJ3"/>
<sequence>MFILARPRKDRDPATETRRTRAPPTNLRDNSSESDLWHPSDRNYPRPPPNTLSCTISEDSFHPPAPRAVISSAKPPADDICGPVSRYRGLFAVLDIWICGGLARDHIRAPLYVELAFKQSFSAQGEINF</sequence>
<dbReference type="EMBL" id="LFRF01000076">
    <property type="protein sequence ID" value="KND86156.1"/>
    <property type="molecule type" value="Genomic_DNA"/>
</dbReference>
<proteinExistence type="predicted"/>
<evidence type="ECO:0000256" key="1">
    <source>
        <dbReference type="SAM" id="MobiDB-lite"/>
    </source>
</evidence>
<organism evidence="2 3">
    <name type="scientific">Tolypocladium ophioglossoides (strain CBS 100239)</name>
    <name type="common">Snaketongue truffleclub</name>
    <name type="synonym">Elaphocordyceps ophioglossoides</name>
    <dbReference type="NCBI Taxonomy" id="1163406"/>
    <lineage>
        <taxon>Eukaryota</taxon>
        <taxon>Fungi</taxon>
        <taxon>Dikarya</taxon>
        <taxon>Ascomycota</taxon>
        <taxon>Pezizomycotina</taxon>
        <taxon>Sordariomycetes</taxon>
        <taxon>Hypocreomycetidae</taxon>
        <taxon>Hypocreales</taxon>
        <taxon>Ophiocordycipitaceae</taxon>
        <taxon>Tolypocladium</taxon>
    </lineage>
</organism>
<reference evidence="2 3" key="1">
    <citation type="journal article" date="2015" name="BMC Genomics">
        <title>The genome of the truffle-parasite Tolypocladium ophioglossoides and the evolution of antifungal peptaibiotics.</title>
        <authorList>
            <person name="Quandt C.A."/>
            <person name="Bushley K.E."/>
            <person name="Spatafora J.W."/>
        </authorList>
    </citation>
    <scope>NUCLEOTIDE SEQUENCE [LARGE SCALE GENOMIC DNA]</scope>
    <source>
        <strain evidence="2 3">CBS 100239</strain>
    </source>
</reference>
<feature type="compositionally biased region" description="Basic and acidic residues" evidence="1">
    <location>
        <begin position="7"/>
        <end position="19"/>
    </location>
</feature>